<evidence type="ECO:0000256" key="17">
    <source>
        <dbReference type="PIRSR" id="PIRSR605478-3"/>
    </source>
</evidence>
<keyword evidence="10 20" id="KW-0106">Calcium</keyword>
<feature type="binding site" evidence="18">
    <location>
        <position position="155"/>
    </location>
    <ligand>
        <name>Mg(2+)</name>
        <dbReference type="ChEBI" id="CHEBI:18420"/>
    </ligand>
</feature>
<keyword evidence="21" id="KW-1133">Transmembrane helix</keyword>
<feature type="binding site" evidence="16">
    <location>
        <position position="469"/>
    </location>
    <ligand>
        <name>substrate</name>
    </ligand>
</feature>
<dbReference type="FunFam" id="3.40.50.970:FF:000004">
    <property type="entry name" value="Transketolase"/>
    <property type="match status" value="1"/>
</dbReference>
<dbReference type="SMART" id="SM00861">
    <property type="entry name" value="Transket_pyr"/>
    <property type="match status" value="1"/>
</dbReference>
<comment type="cofactor">
    <cofactor evidence="17">
        <name>thiamine diphosphate</name>
        <dbReference type="ChEBI" id="CHEBI:58937"/>
    </cofactor>
    <text evidence="17">Binds 1 thiamine pyrophosphate per subunit. During the reaction, the substrate forms a covalent intermediate with the cofactor.</text>
</comment>
<feature type="site" description="Important for catalytic activity" evidence="19">
    <location>
        <position position="26"/>
    </location>
</feature>
<evidence type="ECO:0000313" key="24">
    <source>
        <dbReference type="Proteomes" id="UP000029228"/>
    </source>
</evidence>
<dbReference type="SUPFAM" id="SSF52518">
    <property type="entry name" value="Thiamin diphosphate-binding fold (THDP-binding)"/>
    <property type="match status" value="2"/>
</dbReference>
<comment type="cofactor">
    <cofactor evidence="18">
        <name>Mg(2+)</name>
        <dbReference type="ChEBI" id="CHEBI:18420"/>
    </cofactor>
    <text evidence="18">Binds 1 Mg(2+) ion per subunit. Can also utilize other divalent metal cations, such as Ca(2+), Mn(2+) and Co(2+).</text>
</comment>
<dbReference type="FunFam" id="3.40.50.970:FF:000003">
    <property type="entry name" value="Transketolase"/>
    <property type="match status" value="1"/>
</dbReference>
<feature type="active site" description="Proton donor" evidence="15">
    <location>
        <position position="411"/>
    </location>
</feature>
<dbReference type="PROSITE" id="PS00802">
    <property type="entry name" value="TRANSKETOLASE_2"/>
    <property type="match status" value="1"/>
</dbReference>
<dbReference type="Pfam" id="PF02779">
    <property type="entry name" value="Transket_pyr"/>
    <property type="match status" value="1"/>
</dbReference>
<dbReference type="InterPro" id="IPR009014">
    <property type="entry name" value="Transketo_C/PFOR_II"/>
</dbReference>
<feature type="binding site" evidence="17">
    <location>
        <position position="66"/>
    </location>
    <ligand>
        <name>thiamine diphosphate</name>
        <dbReference type="ChEBI" id="CHEBI:58937"/>
    </ligand>
</feature>
<evidence type="ECO:0000256" key="4">
    <source>
        <dbReference type="ARBA" id="ARBA00002931"/>
    </source>
</evidence>
<comment type="cofactor">
    <cofactor evidence="3">
        <name>Co(2+)</name>
        <dbReference type="ChEBI" id="CHEBI:48828"/>
    </cofactor>
</comment>
<feature type="binding site" evidence="17">
    <location>
        <position position="437"/>
    </location>
    <ligand>
        <name>thiamine diphosphate</name>
        <dbReference type="ChEBI" id="CHEBI:58937"/>
    </ligand>
</feature>
<evidence type="ECO:0000256" key="2">
    <source>
        <dbReference type="ARBA" id="ARBA00001936"/>
    </source>
</evidence>
<feature type="binding site" evidence="17">
    <location>
        <position position="156"/>
    </location>
    <ligand>
        <name>thiamine diphosphate</name>
        <dbReference type="ChEBI" id="CHEBI:58937"/>
    </ligand>
</feature>
<comment type="subunit">
    <text evidence="6 20">Homodimer.</text>
</comment>
<evidence type="ECO:0000256" key="12">
    <source>
        <dbReference type="ARBA" id="ARBA00023052"/>
    </source>
</evidence>
<dbReference type="InterPro" id="IPR005474">
    <property type="entry name" value="Transketolase_N"/>
</dbReference>
<comment type="cofactor">
    <cofactor evidence="1">
        <name>Ca(2+)</name>
        <dbReference type="ChEBI" id="CHEBI:29108"/>
    </cofactor>
</comment>
<dbReference type="Pfam" id="PF22613">
    <property type="entry name" value="Transketolase_C_1"/>
    <property type="match status" value="1"/>
</dbReference>
<dbReference type="PANTHER" id="PTHR43522">
    <property type="entry name" value="TRANSKETOLASE"/>
    <property type="match status" value="1"/>
</dbReference>
<sequence length="664" mass="71825">MSSRKQLANAIRALSMDGVQQANSGHPGAPMGMADIAEVLWRSHLNHNPSNPEWADRDRFVLSNGHGSMLIYSLLHLSGYELSIDDLKNFRQLHSKTPGHPEYGYAPGIETTTGPLGQGITNAVGMAIAEKSLAAQFNKEGHDIVDHFTYVFMGDGCLMEGISHEACSLAGTLGLGKLIAFWDDNGISIDGEVEGWFSDDTPKRFEAYGWHVIPAVDGHDADAINAAIEAAKADPRPTLICTKTIIGFGSPNKAGSHDCHGAPLGHDEIAAAREFLGWEHGPFEIPADIKAEWDANEAGNAKEAAWNEKLAAYEAAYPELAAEFKRRVNGELPAQWEQEASKIIADLQANPANIASRKASQNALEAFGKMLPEFMGGSADLAPSNLTMWSGSQSLTADDASGNYIHYGVREFGMTAIINGIALHGGFVPYGATFLMFMEYARNAMRMAALMKVQNIQVYTHDSIGLGEDGPTHQPVEQIASLRVTPNMSTWRPCDQVESAVAWKYAIERKDGPTSLIFSRQNLTQQDRDAEQLANVAKGGYILKDCEGTPELILIATGSEVELATNAYAELTAEGKKVRVVSLPSTDVFDAQDEAYREAVLPAAVTKRIAVEAGIADYWYKYVGFGGKIIGMTTFGESAPAGELFKMFGFTTENVVNTAKELLA</sequence>
<dbReference type="Proteomes" id="UP000029228">
    <property type="component" value="Unassembled WGS sequence"/>
</dbReference>
<feature type="binding site" evidence="18">
    <location>
        <position position="185"/>
    </location>
    <ligand>
        <name>Mg(2+)</name>
        <dbReference type="ChEBI" id="CHEBI:18420"/>
    </ligand>
</feature>
<comment type="similarity">
    <text evidence="5 20">Belongs to the transketolase family.</text>
</comment>
<keyword evidence="11 18" id="KW-0460">Magnesium</keyword>
<feature type="binding site" evidence="16">
    <location>
        <position position="520"/>
    </location>
    <ligand>
        <name>substrate</name>
    </ligand>
</feature>
<feature type="binding site" evidence="16">
    <location>
        <position position="384"/>
    </location>
    <ligand>
        <name>substrate</name>
    </ligand>
</feature>
<accession>A0A090RVQ8</accession>
<dbReference type="InterPro" id="IPR033247">
    <property type="entry name" value="Transketolase_fam"/>
</dbReference>
<dbReference type="GO" id="GO:0009052">
    <property type="term" value="P:pentose-phosphate shunt, non-oxidative branch"/>
    <property type="evidence" value="ECO:0007669"/>
    <property type="project" value="UniProtKB-ARBA"/>
</dbReference>
<dbReference type="Gene3D" id="3.40.50.920">
    <property type="match status" value="1"/>
</dbReference>
<keyword evidence="8 20" id="KW-0808">Transferase</keyword>
<feature type="binding site" evidence="16">
    <location>
        <position position="357"/>
    </location>
    <ligand>
        <name>substrate</name>
    </ligand>
</feature>
<evidence type="ECO:0000256" key="21">
    <source>
        <dbReference type="SAM" id="Phobius"/>
    </source>
</evidence>
<evidence type="ECO:0000256" key="9">
    <source>
        <dbReference type="ARBA" id="ARBA00022723"/>
    </source>
</evidence>
<keyword evidence="9 18" id="KW-0479">Metal-binding</keyword>
<organism evidence="23 24">
    <name type="scientific">Vibrio maritimus</name>
    <dbReference type="NCBI Taxonomy" id="990268"/>
    <lineage>
        <taxon>Bacteria</taxon>
        <taxon>Pseudomonadati</taxon>
        <taxon>Pseudomonadota</taxon>
        <taxon>Gammaproteobacteria</taxon>
        <taxon>Vibrionales</taxon>
        <taxon>Vibrionaceae</taxon>
        <taxon>Vibrio</taxon>
    </lineage>
</organism>
<protein>
    <recommendedName>
        <fullName evidence="7 14">Transketolase</fullName>
        <ecNumber evidence="7 14">2.2.1.1</ecNumber>
    </recommendedName>
</protein>
<dbReference type="EC" id="2.2.1.1" evidence="7 14"/>
<evidence type="ECO:0000256" key="5">
    <source>
        <dbReference type="ARBA" id="ARBA00007131"/>
    </source>
</evidence>
<evidence type="ECO:0000256" key="7">
    <source>
        <dbReference type="ARBA" id="ARBA00013152"/>
    </source>
</evidence>
<dbReference type="InterPro" id="IPR029061">
    <property type="entry name" value="THDP-binding"/>
</dbReference>
<feature type="binding site" evidence="17">
    <location>
        <position position="185"/>
    </location>
    <ligand>
        <name>thiamine diphosphate</name>
        <dbReference type="ChEBI" id="CHEBI:58937"/>
    </ligand>
</feature>
<comment type="catalytic activity">
    <reaction evidence="13 20">
        <text>D-sedoheptulose 7-phosphate + D-glyceraldehyde 3-phosphate = aldehydo-D-ribose 5-phosphate + D-xylulose 5-phosphate</text>
        <dbReference type="Rhea" id="RHEA:10508"/>
        <dbReference type="ChEBI" id="CHEBI:57483"/>
        <dbReference type="ChEBI" id="CHEBI:57737"/>
        <dbReference type="ChEBI" id="CHEBI:58273"/>
        <dbReference type="ChEBI" id="CHEBI:59776"/>
        <dbReference type="EC" id="2.2.1.1"/>
    </reaction>
</comment>
<feature type="domain" description="Transketolase-like pyrimidine-binding" evidence="22">
    <location>
        <begin position="354"/>
        <end position="526"/>
    </location>
</feature>
<dbReference type="GO" id="GO:0005829">
    <property type="term" value="C:cytosol"/>
    <property type="evidence" value="ECO:0007669"/>
    <property type="project" value="TreeGrafter"/>
</dbReference>
<comment type="cofactor">
    <cofactor evidence="2">
        <name>Mn(2+)</name>
        <dbReference type="ChEBI" id="CHEBI:29035"/>
    </cofactor>
</comment>
<dbReference type="CDD" id="cd07033">
    <property type="entry name" value="TPP_PYR_DXS_TK_like"/>
    <property type="match status" value="1"/>
</dbReference>
<feature type="site" description="Important for catalytic activity" evidence="19">
    <location>
        <position position="260"/>
    </location>
</feature>
<dbReference type="FunFam" id="3.40.50.920:FF:000003">
    <property type="entry name" value="Transketolase"/>
    <property type="match status" value="1"/>
</dbReference>
<feature type="binding site" evidence="16">
    <location>
        <position position="260"/>
    </location>
    <ligand>
        <name>substrate</name>
    </ligand>
</feature>
<dbReference type="GO" id="GO:0004802">
    <property type="term" value="F:transketolase activity"/>
    <property type="evidence" value="ECO:0007669"/>
    <property type="project" value="UniProtKB-UniRule"/>
</dbReference>
<keyword evidence="21" id="KW-0472">Membrane</keyword>
<comment type="function">
    <text evidence="4 20">Catalyzes the transfer of a two-carbon ketol group from a ketose donor to an aldose acceptor, via a covalent intermediate with the cofactor thiamine pyrophosphate.</text>
</comment>
<evidence type="ECO:0000256" key="10">
    <source>
        <dbReference type="ARBA" id="ARBA00022837"/>
    </source>
</evidence>
<dbReference type="Pfam" id="PF00456">
    <property type="entry name" value="Transketolase_N"/>
    <property type="match status" value="1"/>
</dbReference>
<feature type="binding site" evidence="16">
    <location>
        <position position="26"/>
    </location>
    <ligand>
        <name>substrate</name>
    </ligand>
</feature>
<evidence type="ECO:0000256" key="3">
    <source>
        <dbReference type="ARBA" id="ARBA00001941"/>
    </source>
</evidence>
<evidence type="ECO:0000313" key="23">
    <source>
        <dbReference type="EMBL" id="GAL19371.1"/>
    </source>
</evidence>
<feature type="binding site" evidence="18">
    <location>
        <position position="187"/>
    </location>
    <ligand>
        <name>Mg(2+)</name>
        <dbReference type="ChEBI" id="CHEBI:18420"/>
    </ligand>
</feature>
<dbReference type="GO" id="GO:0046872">
    <property type="term" value="F:metal ion binding"/>
    <property type="evidence" value="ECO:0007669"/>
    <property type="project" value="UniProtKB-KW"/>
</dbReference>
<dbReference type="SUPFAM" id="SSF52922">
    <property type="entry name" value="TK C-terminal domain-like"/>
    <property type="match status" value="1"/>
</dbReference>
<dbReference type="InterPro" id="IPR005478">
    <property type="entry name" value="Transketolase_bac-like"/>
</dbReference>
<reference evidence="23 24" key="2">
    <citation type="submission" date="2014-09" db="EMBL/GenBank/DDBJ databases">
        <authorList>
            <consortium name="NBRP consortium"/>
            <person name="Sawabe T."/>
            <person name="Meirelles P."/>
            <person name="Nakanishi M."/>
            <person name="Sayaka M."/>
            <person name="Hattori M."/>
            <person name="Ohkuma M."/>
        </authorList>
    </citation>
    <scope>NUCLEOTIDE SEQUENCE [LARGE SCALE GENOMIC DNA]</scope>
    <source>
        <strain evidence="24">JCM19235</strain>
    </source>
</reference>
<proteinExistence type="inferred from homology"/>
<evidence type="ECO:0000256" key="16">
    <source>
        <dbReference type="PIRSR" id="PIRSR605478-2"/>
    </source>
</evidence>
<evidence type="ECO:0000256" key="14">
    <source>
        <dbReference type="NCBIfam" id="TIGR00232"/>
    </source>
</evidence>
<dbReference type="NCBIfam" id="TIGR00232">
    <property type="entry name" value="tktlase_bact"/>
    <property type="match status" value="1"/>
</dbReference>
<keyword evidence="12 17" id="KW-0786">Thiamine pyrophosphate</keyword>
<comment type="caution">
    <text evidence="23">The sequence shown here is derived from an EMBL/GenBank/DDBJ whole genome shotgun (WGS) entry which is preliminary data.</text>
</comment>
<dbReference type="CDD" id="cd02012">
    <property type="entry name" value="TPP_TK"/>
    <property type="match status" value="1"/>
</dbReference>
<dbReference type="PANTHER" id="PTHR43522:SF2">
    <property type="entry name" value="TRANSKETOLASE 1-RELATED"/>
    <property type="match status" value="1"/>
</dbReference>
<comment type="cofactor">
    <cofactor evidence="20">
        <name>Mg(2+)</name>
        <dbReference type="ChEBI" id="CHEBI:18420"/>
    </cofactor>
    <cofactor evidence="20">
        <name>Ca(2+)</name>
        <dbReference type="ChEBI" id="CHEBI:29108"/>
    </cofactor>
    <cofactor evidence="20">
        <name>Mn(2+)</name>
        <dbReference type="ChEBI" id="CHEBI:29035"/>
    </cofactor>
    <cofactor evidence="20">
        <name>Co(2+)</name>
        <dbReference type="ChEBI" id="CHEBI:48828"/>
    </cofactor>
    <text evidence="20">Binds 1 Mg(2+) ion per subunit. Can also utilize other divalent metal cations, such as Ca(2+), Mn(2+) and Co(2+).</text>
</comment>
<evidence type="ECO:0000256" key="18">
    <source>
        <dbReference type="PIRSR" id="PIRSR605478-4"/>
    </source>
</evidence>
<evidence type="ECO:0000256" key="13">
    <source>
        <dbReference type="ARBA" id="ARBA00049473"/>
    </source>
</evidence>
<dbReference type="InterPro" id="IPR005475">
    <property type="entry name" value="Transketolase-like_Pyr-bd"/>
</dbReference>
<feature type="transmembrane region" description="Helical" evidence="21">
    <location>
        <begin position="416"/>
        <end position="437"/>
    </location>
</feature>
<gene>
    <name evidence="23" type="ORF">JCM19235_727</name>
</gene>
<feature type="binding site" evidence="17">
    <location>
        <begin position="114"/>
        <end position="116"/>
    </location>
    <ligand>
        <name>thiamine diphosphate</name>
        <dbReference type="ChEBI" id="CHEBI:58937"/>
    </ligand>
</feature>
<keyword evidence="24" id="KW-1185">Reference proteome</keyword>
<dbReference type="EMBL" id="BBMR01000004">
    <property type="protein sequence ID" value="GAL19371.1"/>
    <property type="molecule type" value="Genomic_DNA"/>
</dbReference>
<name>A0A090RVQ8_9VIBR</name>
<feature type="binding site" evidence="16">
    <location>
        <position position="473"/>
    </location>
    <ligand>
        <name>substrate</name>
    </ligand>
</feature>
<dbReference type="InterPro" id="IPR049557">
    <property type="entry name" value="Transketolase_CS"/>
</dbReference>
<evidence type="ECO:0000256" key="20">
    <source>
        <dbReference type="RuleBase" id="RU004996"/>
    </source>
</evidence>
<feature type="binding site" evidence="17">
    <location>
        <position position="260"/>
    </location>
    <ligand>
        <name>thiamine diphosphate</name>
        <dbReference type="ChEBI" id="CHEBI:58937"/>
    </ligand>
</feature>
<dbReference type="Gene3D" id="3.40.50.970">
    <property type="match status" value="2"/>
</dbReference>
<dbReference type="AlphaFoldDB" id="A0A090RVQ8"/>
<evidence type="ECO:0000259" key="22">
    <source>
        <dbReference type="SMART" id="SM00861"/>
    </source>
</evidence>
<dbReference type="InterPro" id="IPR020826">
    <property type="entry name" value="Transketolase_BS"/>
</dbReference>
<feature type="binding site" evidence="16">
    <location>
        <position position="461"/>
    </location>
    <ligand>
        <name>substrate</name>
    </ligand>
</feature>
<reference evidence="23 24" key="1">
    <citation type="submission" date="2014-09" db="EMBL/GenBank/DDBJ databases">
        <title>Vibrio maritimus JCM 19235. (C45) whole genome shotgun sequence.</title>
        <authorList>
            <person name="Sawabe T."/>
            <person name="Meirelles P."/>
            <person name="Nakanishi M."/>
            <person name="Sayaka M."/>
            <person name="Hattori M."/>
            <person name="Ohkuma M."/>
        </authorList>
    </citation>
    <scope>NUCLEOTIDE SEQUENCE [LARGE SCALE GENOMIC DNA]</scope>
    <source>
        <strain evidence="24">JCM19235</strain>
    </source>
</reference>
<keyword evidence="21" id="KW-0812">Transmembrane</keyword>
<dbReference type="PROSITE" id="PS00801">
    <property type="entry name" value="TRANSKETOLASE_1"/>
    <property type="match status" value="1"/>
</dbReference>
<evidence type="ECO:0000256" key="11">
    <source>
        <dbReference type="ARBA" id="ARBA00022842"/>
    </source>
</evidence>
<evidence type="ECO:0000256" key="1">
    <source>
        <dbReference type="ARBA" id="ARBA00001913"/>
    </source>
</evidence>
<evidence type="ECO:0000256" key="8">
    <source>
        <dbReference type="ARBA" id="ARBA00022679"/>
    </source>
</evidence>
<dbReference type="STRING" id="990268.JCM19235_727"/>
<evidence type="ECO:0000256" key="15">
    <source>
        <dbReference type="PIRSR" id="PIRSR605478-1"/>
    </source>
</evidence>
<dbReference type="InterPro" id="IPR055152">
    <property type="entry name" value="Transketolase-like_C_2"/>
</dbReference>
<evidence type="ECO:0000256" key="6">
    <source>
        <dbReference type="ARBA" id="ARBA00011738"/>
    </source>
</evidence>
<evidence type="ECO:0000256" key="19">
    <source>
        <dbReference type="PIRSR" id="PIRSR605478-5"/>
    </source>
</evidence>